<keyword evidence="4" id="KW-0479">Metal-binding</keyword>
<dbReference type="OrthoDB" id="276604at2"/>
<dbReference type="InterPro" id="IPR050248">
    <property type="entry name" value="Polysacc_deacetylase_ArnD"/>
</dbReference>
<dbReference type="GO" id="GO:0005975">
    <property type="term" value="P:carbohydrate metabolic process"/>
    <property type="evidence" value="ECO:0007669"/>
    <property type="project" value="InterPro"/>
</dbReference>
<dbReference type="GO" id="GO:0016810">
    <property type="term" value="F:hydrolase activity, acting on carbon-nitrogen (but not peptide) bonds"/>
    <property type="evidence" value="ECO:0007669"/>
    <property type="project" value="InterPro"/>
</dbReference>
<evidence type="ECO:0000256" key="4">
    <source>
        <dbReference type="ARBA" id="ARBA00022723"/>
    </source>
</evidence>
<proteinExistence type="inferred from homology"/>
<dbReference type="CDD" id="cd10917">
    <property type="entry name" value="CE4_NodB_like_6s_7s"/>
    <property type="match status" value="1"/>
</dbReference>
<dbReference type="GO" id="GO:0016020">
    <property type="term" value="C:membrane"/>
    <property type="evidence" value="ECO:0007669"/>
    <property type="project" value="TreeGrafter"/>
</dbReference>
<dbReference type="PROSITE" id="PS51677">
    <property type="entry name" value="NODB"/>
    <property type="match status" value="1"/>
</dbReference>
<gene>
    <name evidence="8" type="ORF">EMQ25_07845</name>
</gene>
<dbReference type="RefSeq" id="WP_127187983.1">
    <property type="nucleotide sequence ID" value="NZ_RZNJ01000002.1"/>
</dbReference>
<accession>A0A433XGF2</accession>
<dbReference type="Pfam" id="PF01522">
    <property type="entry name" value="Polysacc_deac_1"/>
    <property type="match status" value="1"/>
</dbReference>
<dbReference type="InterPro" id="IPR011330">
    <property type="entry name" value="Glyco_hydro/deAcase_b/a-brl"/>
</dbReference>
<evidence type="ECO:0000256" key="5">
    <source>
        <dbReference type="ARBA" id="ARBA00022801"/>
    </source>
</evidence>
<comment type="caution">
    <text evidence="8">The sequence shown here is derived from an EMBL/GenBank/DDBJ whole genome shotgun (WGS) entry which is preliminary data.</text>
</comment>
<evidence type="ECO:0000256" key="2">
    <source>
        <dbReference type="ARBA" id="ARBA00010973"/>
    </source>
</evidence>
<evidence type="ECO:0000256" key="6">
    <source>
        <dbReference type="ARBA" id="ARBA00032976"/>
    </source>
</evidence>
<organism evidence="8 9">
    <name type="scientific">Arsenicitalea aurantiaca</name>
    <dbReference type="NCBI Taxonomy" id="1783274"/>
    <lineage>
        <taxon>Bacteria</taxon>
        <taxon>Pseudomonadati</taxon>
        <taxon>Pseudomonadota</taxon>
        <taxon>Alphaproteobacteria</taxon>
        <taxon>Hyphomicrobiales</taxon>
        <taxon>Devosiaceae</taxon>
        <taxon>Arsenicitalea</taxon>
    </lineage>
</organism>
<reference evidence="8 9" key="1">
    <citation type="journal article" date="2016" name="Int. J. Syst. Evol. Microbiol.">
        <title>Arsenicitalea aurantiaca gen. nov., sp. nov., a new member of the family Hyphomicrobiaceae, isolated from high-arsenic sediment.</title>
        <authorList>
            <person name="Mu Y."/>
            <person name="Zhou L."/>
            <person name="Zeng X.C."/>
            <person name="Liu L."/>
            <person name="Pan Y."/>
            <person name="Chen X."/>
            <person name="Wang J."/>
            <person name="Li S."/>
            <person name="Li W.J."/>
            <person name="Wang Y."/>
        </authorList>
    </citation>
    <scope>NUCLEOTIDE SEQUENCE [LARGE SCALE GENOMIC DNA]</scope>
    <source>
        <strain evidence="8 9">42-50</strain>
    </source>
</reference>
<dbReference type="PANTHER" id="PTHR10587:SF133">
    <property type="entry name" value="CHITIN DEACETYLASE 1-RELATED"/>
    <property type="match status" value="1"/>
</dbReference>
<keyword evidence="9" id="KW-1185">Reference proteome</keyword>
<dbReference type="InterPro" id="IPR002509">
    <property type="entry name" value="NODB_dom"/>
</dbReference>
<evidence type="ECO:0000256" key="3">
    <source>
        <dbReference type="ARBA" id="ARBA00020071"/>
    </source>
</evidence>
<dbReference type="Gene3D" id="3.20.20.370">
    <property type="entry name" value="Glycoside hydrolase/deacetylase"/>
    <property type="match status" value="1"/>
</dbReference>
<comment type="similarity">
    <text evidence="2">Belongs to the polysaccharide deacetylase family.</text>
</comment>
<dbReference type="GO" id="GO:0046872">
    <property type="term" value="F:metal ion binding"/>
    <property type="evidence" value="ECO:0007669"/>
    <property type="project" value="UniProtKB-KW"/>
</dbReference>
<dbReference type="SUPFAM" id="SSF88713">
    <property type="entry name" value="Glycoside hydrolase/deacetylase"/>
    <property type="match status" value="1"/>
</dbReference>
<protein>
    <recommendedName>
        <fullName evidence="3">Chitooligosaccharide deacetylase</fullName>
    </recommendedName>
    <alternativeName>
        <fullName evidence="6">Nodulation protein B</fullName>
    </alternativeName>
</protein>
<dbReference type="AlphaFoldDB" id="A0A433XGF2"/>
<evidence type="ECO:0000313" key="8">
    <source>
        <dbReference type="EMBL" id="RUT33028.1"/>
    </source>
</evidence>
<feature type="domain" description="NodB homology" evidence="7">
    <location>
        <begin position="70"/>
        <end position="253"/>
    </location>
</feature>
<dbReference type="PANTHER" id="PTHR10587">
    <property type="entry name" value="GLYCOSYL TRANSFERASE-RELATED"/>
    <property type="match status" value="1"/>
</dbReference>
<sequence>MVLAHGLLVGLVVLAMAGCAKPPREQAFEPYPRFTQTVSEAQAPRFAQPSALAGRTLKIASNADIRLAPGEVVLTFDDGPRPDRTEAILDTLDRHGVKASFLMVGHQALNHPQIVQEVARRGHSVGHHTFTHRNLADASPAEAEREIAAGEAAVAHALAGSGLSAAPFFRFPYLAQTSLLRAGLGEQGMVILDVDVDSKDYYPESPGVVTKRTLDRLEERGRGIILFHDVHQRTVDMMDGFLAELTARGYRVVHLVPGQPDPELVVAGR</sequence>
<evidence type="ECO:0000259" key="7">
    <source>
        <dbReference type="PROSITE" id="PS51677"/>
    </source>
</evidence>
<dbReference type="EMBL" id="RZNJ01000002">
    <property type="protein sequence ID" value="RUT33028.1"/>
    <property type="molecule type" value="Genomic_DNA"/>
</dbReference>
<evidence type="ECO:0000256" key="1">
    <source>
        <dbReference type="ARBA" id="ARBA00003236"/>
    </source>
</evidence>
<comment type="function">
    <text evidence="1">Is involved in generating a small heat-stable compound (Nod), an acylated oligomer of N-acetylglucosamine, that stimulates mitosis in various plant protoplasts.</text>
</comment>
<dbReference type="Proteomes" id="UP000281547">
    <property type="component" value="Unassembled WGS sequence"/>
</dbReference>
<evidence type="ECO:0000313" key="9">
    <source>
        <dbReference type="Proteomes" id="UP000281547"/>
    </source>
</evidence>
<name>A0A433XGF2_9HYPH</name>
<keyword evidence="5" id="KW-0378">Hydrolase</keyword>